<accession>A0A9N7N3Q5</accession>
<evidence type="ECO:0000256" key="11">
    <source>
        <dbReference type="ARBA" id="ARBA00023180"/>
    </source>
</evidence>
<dbReference type="InterPro" id="IPR032675">
    <property type="entry name" value="LRR_dom_sf"/>
</dbReference>
<keyword evidence="8 12" id="KW-1133">Transmembrane helix</keyword>
<keyword evidence="3" id="KW-1003">Cell membrane</keyword>
<keyword evidence="11" id="KW-0325">Glycoprotein</keyword>
<keyword evidence="5 12" id="KW-0812">Transmembrane</keyword>
<feature type="transmembrane region" description="Helical" evidence="12">
    <location>
        <begin position="685"/>
        <end position="704"/>
    </location>
</feature>
<dbReference type="PANTHER" id="PTHR46662">
    <property type="entry name" value="DI-GLUCOSE BINDING PROTEIN WITH LEUCINE-RICH REPEAT DOMAIN-CONTAINING PROTEIN"/>
    <property type="match status" value="1"/>
</dbReference>
<dbReference type="InterPro" id="IPR001611">
    <property type="entry name" value="Leu-rich_rpt"/>
</dbReference>
<evidence type="ECO:0000313" key="15">
    <source>
        <dbReference type="EMBL" id="CAA0825782.1"/>
    </source>
</evidence>
<dbReference type="GO" id="GO:0051707">
    <property type="term" value="P:response to other organism"/>
    <property type="evidence" value="ECO:0007669"/>
    <property type="project" value="UniProtKB-ARBA"/>
</dbReference>
<comment type="similarity">
    <text evidence="2">Belongs to the RLP family.</text>
</comment>
<dbReference type="Pfam" id="PF13855">
    <property type="entry name" value="LRR_8"/>
    <property type="match status" value="3"/>
</dbReference>
<evidence type="ECO:0000313" key="16">
    <source>
        <dbReference type="Proteomes" id="UP001153555"/>
    </source>
</evidence>
<evidence type="ECO:0000259" key="14">
    <source>
        <dbReference type="Pfam" id="PF08263"/>
    </source>
</evidence>
<dbReference type="SMART" id="SM00369">
    <property type="entry name" value="LRR_TYP"/>
    <property type="match status" value="9"/>
</dbReference>
<dbReference type="PANTHER" id="PTHR46662:SF40">
    <property type="entry name" value="PROTEIN TOO MANY MOUTHS"/>
    <property type="match status" value="1"/>
</dbReference>
<reference evidence="15" key="1">
    <citation type="submission" date="2019-12" db="EMBL/GenBank/DDBJ databases">
        <authorList>
            <person name="Scholes J."/>
        </authorList>
    </citation>
    <scope>NUCLEOTIDE SEQUENCE</scope>
</reference>
<protein>
    <submittedName>
        <fullName evidence="15">Receptor-like protein 2</fullName>
    </submittedName>
</protein>
<comment type="caution">
    <text evidence="15">The sequence shown here is derived from an EMBL/GenBank/DDBJ whole genome shotgun (WGS) entry which is preliminary data.</text>
</comment>
<feature type="signal peptide" evidence="13">
    <location>
        <begin position="1"/>
        <end position="22"/>
    </location>
</feature>
<keyword evidence="7" id="KW-0677">Repeat</keyword>
<evidence type="ECO:0000256" key="6">
    <source>
        <dbReference type="ARBA" id="ARBA00022729"/>
    </source>
</evidence>
<gene>
    <name evidence="15" type="ORF">SHERM_22520</name>
</gene>
<dbReference type="Gene3D" id="3.80.10.10">
    <property type="entry name" value="Ribonuclease Inhibitor"/>
    <property type="match status" value="2"/>
</dbReference>
<dbReference type="InterPro" id="IPR013210">
    <property type="entry name" value="LRR_N_plant-typ"/>
</dbReference>
<dbReference type="Pfam" id="PF00560">
    <property type="entry name" value="LRR_1"/>
    <property type="match status" value="2"/>
</dbReference>
<dbReference type="FunFam" id="3.80.10.10:FF:000041">
    <property type="entry name" value="LRR receptor-like serine/threonine-protein kinase ERECTA"/>
    <property type="match status" value="1"/>
</dbReference>
<dbReference type="EMBL" id="CACSLK010026087">
    <property type="protein sequence ID" value="CAA0825782.1"/>
    <property type="molecule type" value="Genomic_DNA"/>
</dbReference>
<dbReference type="GO" id="GO:0006952">
    <property type="term" value="P:defense response"/>
    <property type="evidence" value="ECO:0007669"/>
    <property type="project" value="UniProtKB-ARBA"/>
</dbReference>
<evidence type="ECO:0000256" key="10">
    <source>
        <dbReference type="ARBA" id="ARBA00023170"/>
    </source>
</evidence>
<keyword evidence="10 15" id="KW-0675">Receptor</keyword>
<dbReference type="SUPFAM" id="SSF52058">
    <property type="entry name" value="L domain-like"/>
    <property type="match status" value="2"/>
</dbReference>
<evidence type="ECO:0000256" key="13">
    <source>
        <dbReference type="SAM" id="SignalP"/>
    </source>
</evidence>
<evidence type="ECO:0000256" key="5">
    <source>
        <dbReference type="ARBA" id="ARBA00022692"/>
    </source>
</evidence>
<name>A0A9N7N3Q5_STRHE</name>
<comment type="subcellular location">
    <subcellularLocation>
        <location evidence="1">Cell membrane</location>
    </subcellularLocation>
</comment>
<feature type="chain" id="PRO_5040492043" evidence="13">
    <location>
        <begin position="23"/>
        <end position="709"/>
    </location>
</feature>
<dbReference type="GO" id="GO:0005886">
    <property type="term" value="C:plasma membrane"/>
    <property type="evidence" value="ECO:0007669"/>
    <property type="project" value="UniProtKB-SubCell"/>
</dbReference>
<evidence type="ECO:0000256" key="9">
    <source>
        <dbReference type="ARBA" id="ARBA00023136"/>
    </source>
</evidence>
<dbReference type="FunFam" id="3.80.10.10:FF:000213">
    <property type="entry name" value="Tyrosine-sulfated glycopeptide receptor 1"/>
    <property type="match status" value="1"/>
</dbReference>
<evidence type="ECO:0000256" key="1">
    <source>
        <dbReference type="ARBA" id="ARBA00004236"/>
    </source>
</evidence>
<organism evidence="15 16">
    <name type="scientific">Striga hermonthica</name>
    <name type="common">Purple witchweed</name>
    <name type="synonym">Buchnera hermonthica</name>
    <dbReference type="NCBI Taxonomy" id="68872"/>
    <lineage>
        <taxon>Eukaryota</taxon>
        <taxon>Viridiplantae</taxon>
        <taxon>Streptophyta</taxon>
        <taxon>Embryophyta</taxon>
        <taxon>Tracheophyta</taxon>
        <taxon>Spermatophyta</taxon>
        <taxon>Magnoliopsida</taxon>
        <taxon>eudicotyledons</taxon>
        <taxon>Gunneridae</taxon>
        <taxon>Pentapetalae</taxon>
        <taxon>asterids</taxon>
        <taxon>lamiids</taxon>
        <taxon>Lamiales</taxon>
        <taxon>Orobanchaceae</taxon>
        <taxon>Buchnereae</taxon>
        <taxon>Striga</taxon>
    </lineage>
</organism>
<evidence type="ECO:0000256" key="4">
    <source>
        <dbReference type="ARBA" id="ARBA00022614"/>
    </source>
</evidence>
<evidence type="ECO:0000256" key="7">
    <source>
        <dbReference type="ARBA" id="ARBA00022737"/>
    </source>
</evidence>
<evidence type="ECO:0000256" key="8">
    <source>
        <dbReference type="ARBA" id="ARBA00022989"/>
    </source>
</evidence>
<dbReference type="Pfam" id="PF08263">
    <property type="entry name" value="LRRNT_2"/>
    <property type="match status" value="1"/>
</dbReference>
<proteinExistence type="inferred from homology"/>
<keyword evidence="4" id="KW-0433">Leucine-rich repeat</keyword>
<sequence>MLHLCYFLFVLLISLLEENVLCCNEIERRSLLSFANSTRHLNWSLSTDCCRWEGVSCTLNHRRNARVTGLSLPGKSLSGTLDVPFLANLSYLSHLNLSHNHLTGPLPFSAFQSLSRLQMLDLSFNQFSGGLLQPPARSLLLSVSIRFLDLSSNRLNGSLDHAFFRHLPNLITFNVSNNTFTGQIPCSFICSSCPSLEVLDLSNNQFNGSVLPGLGECSKLKIFKAAFNSLSGLLPNDLYEVKTLQQISLSNNLFSGPINDSIVHLPKLTILELQVNELTGEMPIGIGLLSNLEQLQLHTNSLEGPLPQSLTDCSSLKTLLLRNNNFSGEISILDFSKLQRLQAVDLGNNSFVGEIPSSFCLCRSITALRLAYNMLTGEIPPCMASLTSLTHFSVSNNYLSNVAGALKILRHCDELAVLFMSRCFRDETMPDDDGYDDFSFQNLQILTLGGCQLKGRIPFWISKLRRLKILNLSYNRISGPIPTWLGSMPSLFVLNLTQNELSGQLPREITRLPALISDNTSSDLSYLALPFLFDAHQYNRLFNLPRALKVNINNLSGSIPGELGRLRLIRVLELGENNFNGRIPEQLSNLVNLEMLDMSGNNLTGEIPQSLTGLSFLSSFSVANNDLQGEIPRGGQFDTFPAASFEGNPKLCGFVIRKRCDDNGGVLQAEADEEDDESQWYIDNLPFGLGYLVGLFAVMVAMFWRSVRG</sequence>
<evidence type="ECO:0000256" key="12">
    <source>
        <dbReference type="SAM" id="Phobius"/>
    </source>
</evidence>
<keyword evidence="16" id="KW-1185">Reference proteome</keyword>
<dbReference type="AlphaFoldDB" id="A0A9N7N3Q5"/>
<dbReference type="InterPro" id="IPR003591">
    <property type="entry name" value="Leu-rich_rpt_typical-subtyp"/>
</dbReference>
<dbReference type="OrthoDB" id="1740823at2759"/>
<evidence type="ECO:0000256" key="2">
    <source>
        <dbReference type="ARBA" id="ARBA00009592"/>
    </source>
</evidence>
<keyword evidence="9 12" id="KW-0472">Membrane</keyword>
<dbReference type="PRINTS" id="PR00019">
    <property type="entry name" value="LEURICHRPT"/>
</dbReference>
<feature type="domain" description="Leucine-rich repeat-containing N-terminal plant-type" evidence="14">
    <location>
        <begin position="28"/>
        <end position="58"/>
    </location>
</feature>
<keyword evidence="6 13" id="KW-0732">Signal</keyword>
<dbReference type="Proteomes" id="UP001153555">
    <property type="component" value="Unassembled WGS sequence"/>
</dbReference>
<evidence type="ECO:0000256" key="3">
    <source>
        <dbReference type="ARBA" id="ARBA00022475"/>
    </source>
</evidence>